<reference evidence="3" key="2">
    <citation type="submission" date="2021-01" db="EMBL/GenBank/DDBJ databases">
        <authorList>
            <person name="Schikora-Tamarit M.A."/>
        </authorList>
    </citation>
    <scope>NUCLEOTIDE SEQUENCE</scope>
    <source>
        <strain evidence="3">CBS2887</strain>
    </source>
</reference>
<dbReference type="InterPro" id="IPR052942">
    <property type="entry name" value="LPS_cholinephosphotransferase"/>
</dbReference>
<dbReference type="PANTHER" id="PTHR43404:SF1">
    <property type="entry name" value="MNN4P"/>
    <property type="match status" value="1"/>
</dbReference>
<gene>
    <name evidence="3" type="ORF">WICPIJ_004137</name>
</gene>
<keyword evidence="1" id="KW-1133">Transmembrane helix</keyword>
<dbReference type="EMBL" id="JAEUBG010002279">
    <property type="protein sequence ID" value="KAH3684894.1"/>
    <property type="molecule type" value="Genomic_DNA"/>
</dbReference>
<evidence type="ECO:0000313" key="3">
    <source>
        <dbReference type="EMBL" id="KAH3684894.1"/>
    </source>
</evidence>
<proteinExistence type="predicted"/>
<evidence type="ECO:0000256" key="1">
    <source>
        <dbReference type="SAM" id="Phobius"/>
    </source>
</evidence>
<dbReference type="Proteomes" id="UP000774326">
    <property type="component" value="Unassembled WGS sequence"/>
</dbReference>
<organism evidence="3 4">
    <name type="scientific">Wickerhamomyces pijperi</name>
    <name type="common">Yeast</name>
    <name type="synonym">Pichia pijperi</name>
    <dbReference type="NCBI Taxonomy" id="599730"/>
    <lineage>
        <taxon>Eukaryota</taxon>
        <taxon>Fungi</taxon>
        <taxon>Dikarya</taxon>
        <taxon>Ascomycota</taxon>
        <taxon>Saccharomycotina</taxon>
        <taxon>Saccharomycetes</taxon>
        <taxon>Phaffomycetales</taxon>
        <taxon>Wickerhamomycetaceae</taxon>
        <taxon>Wickerhamomyces</taxon>
    </lineage>
</organism>
<dbReference type="OrthoDB" id="444255at2759"/>
<sequence length="631" mass="71460">MTSITQTFQKTIPGWYVLSIVVGLFVYLTRSPTNVNDVDIPIFDTSSYKSDPSYIDPAVFQSTNSDNKHQQHSSLNNPPAEYEVFEFSNDEVFLPMAPYLETWGKFDFRATHTIYLENLKNFIARSMSGGSASNVQPPVLNFHWGDFLDLKILDPLLREKPDCFRIGALGANSRTPWVNCLDEPENLGFVFINPSLEPETEFRLSIRGKSYLYSAAPVPNKLIFLAGDLAFVTKVGKKLPLSGGFLVDEFIQRKLKADATLSQLDIIKAPISPTLELLGIAHILNSDLSNMHSAATSTHDVPVKQFDASLNKEKSILANAARHYDDRHFRNVQLKSKDERWVSEEFYDWRFFNKKLSNLNKRISQHNVVENYLAMCQNLGINTWLASESLISQRANGLIGPWEDVIRFELPAEDLNRIANSFNYSLIISDPRNNTGSSSYLIDISPWFLERARYNDGGASPDSADGRIIDVKTGIYIELYGVLKAPRIPVSLADSVGDRDVSKFVVSSSGKFWYLPNLLPLNRTMYEGKLANVPHLFPEGENYDIPNGWTYQDHLRLFVNSEKCSYVPEEEKEKFEQTYIGSCHDNLIWKEYNYTRFASLKFQELKQFGWGEDGVSLSGADEVSMGTVVSL</sequence>
<evidence type="ECO:0000259" key="2">
    <source>
        <dbReference type="Pfam" id="PF04991"/>
    </source>
</evidence>
<keyword evidence="4" id="KW-1185">Reference proteome</keyword>
<keyword evidence="1" id="KW-0812">Transmembrane</keyword>
<comment type="caution">
    <text evidence="3">The sequence shown here is derived from an EMBL/GenBank/DDBJ whole genome shotgun (WGS) entry which is preliminary data.</text>
</comment>
<reference evidence="3" key="1">
    <citation type="journal article" date="2021" name="Open Biol.">
        <title>Shared evolutionary footprints suggest mitochondrial oxidative damage underlies multiple complex I losses in fungi.</title>
        <authorList>
            <person name="Schikora-Tamarit M.A."/>
            <person name="Marcet-Houben M."/>
            <person name="Nosek J."/>
            <person name="Gabaldon T."/>
        </authorList>
    </citation>
    <scope>NUCLEOTIDE SEQUENCE</scope>
    <source>
        <strain evidence="3">CBS2887</strain>
    </source>
</reference>
<name>A0A9P8Q8K2_WICPI</name>
<dbReference type="InterPro" id="IPR007074">
    <property type="entry name" value="LicD/FKTN/FKRP_NTP_transf"/>
</dbReference>
<dbReference type="Pfam" id="PF04991">
    <property type="entry name" value="LicD"/>
    <property type="match status" value="1"/>
</dbReference>
<protein>
    <recommendedName>
        <fullName evidence="2">LicD/FKTN/FKRP nucleotidyltransferase domain-containing protein</fullName>
    </recommendedName>
</protein>
<dbReference type="AlphaFoldDB" id="A0A9P8Q8K2"/>
<dbReference type="PANTHER" id="PTHR43404">
    <property type="entry name" value="LIPOPOLYSACCHARIDE CHOLINEPHOSPHOTRANSFERASE LICD"/>
    <property type="match status" value="1"/>
</dbReference>
<feature type="domain" description="LicD/FKTN/FKRP nucleotidyltransferase" evidence="2">
    <location>
        <begin position="376"/>
        <end position="486"/>
    </location>
</feature>
<evidence type="ECO:0000313" key="4">
    <source>
        <dbReference type="Proteomes" id="UP000774326"/>
    </source>
</evidence>
<keyword evidence="1" id="KW-0472">Membrane</keyword>
<feature type="transmembrane region" description="Helical" evidence="1">
    <location>
        <begin position="12"/>
        <end position="29"/>
    </location>
</feature>
<accession>A0A9P8Q8K2</accession>